<feature type="region of interest" description="Disordered" evidence="8">
    <location>
        <begin position="407"/>
        <end position="453"/>
    </location>
</feature>
<evidence type="ECO:0000256" key="3">
    <source>
        <dbReference type="ARBA" id="ARBA00007520"/>
    </source>
</evidence>
<keyword evidence="12" id="KW-1185">Reference proteome</keyword>
<comment type="function">
    <text evidence="1">Resistance to tetracycline by an active tetracycline efflux. This is an energy-dependent process that decreases the accumulation of the antibiotic in whole cells. This protein functions as a metal-tetracycline/H(+) antiporter.</text>
</comment>
<reference evidence="11 12" key="1">
    <citation type="submission" date="2024-06" db="EMBL/GenBank/DDBJ databases">
        <title>Genomic Encyclopedia of Type Strains, Phase IV (KMG-IV): sequencing the most valuable type-strain genomes for metagenomic binning, comparative biology and taxonomic classification.</title>
        <authorList>
            <person name="Goeker M."/>
        </authorList>
    </citation>
    <scope>NUCLEOTIDE SEQUENCE [LARGE SCALE GENOMIC DNA]</scope>
    <source>
        <strain evidence="11 12">DSM 19730</strain>
    </source>
</reference>
<feature type="transmembrane region" description="Helical" evidence="9">
    <location>
        <begin position="167"/>
        <end position="187"/>
    </location>
</feature>
<feature type="transmembrane region" description="Helical" evidence="9">
    <location>
        <begin position="219"/>
        <end position="243"/>
    </location>
</feature>
<feature type="transmembrane region" description="Helical" evidence="9">
    <location>
        <begin position="286"/>
        <end position="302"/>
    </location>
</feature>
<sequence length="453" mass="49005">MVDTATARRGLALVFMILLLDIIGFGIIMPVLPAYLQELSGVDVSVAAREGGWLLFAYAAMQFVFAPVIGNLSDRFGRRPILLASVFTFAIDNLICAIAWSYPMLFIGRVLAGISGASHSTASAFIADVSTDENRARNFGLLGIAFGVGFVIGPVLGGILGEFGPRVPFYFAAGLAFLNFAIAFFLLPETLEARHRRPFEWRRASPLGTLKQMRNYPGIGWLGLVFFLMMLGHMVYPSVWSFVGDYRYGWSERMIGLSLGLYGLCGAVVMAFVLPRVARALGEWRTAAVGLAFTAIAAFGYAAAWQGWMIYAVIVATCLEALAEPPLRSLAAARVPPSSQGELQGAITSLFSITAIIAPLLYTNIFSWFTGPAAPVEFGGASYVVAGIFLGLALLVLVTKVRAPESRTARPWGPPRKANRRLGADRFAGDQARSASAGSPLRSRMRLAKRRKR</sequence>
<feature type="transmembrane region" description="Helical" evidence="9">
    <location>
        <begin position="52"/>
        <end position="69"/>
    </location>
</feature>
<evidence type="ECO:0000256" key="6">
    <source>
        <dbReference type="ARBA" id="ARBA00022989"/>
    </source>
</evidence>
<evidence type="ECO:0000256" key="1">
    <source>
        <dbReference type="ARBA" id="ARBA00003279"/>
    </source>
</evidence>
<protein>
    <submittedName>
        <fullName evidence="11">DHA1 family tetracycline resistance protein-like MFS transporter</fullName>
    </submittedName>
</protein>
<keyword evidence="6 9" id="KW-1133">Transmembrane helix</keyword>
<dbReference type="PROSITE" id="PS50850">
    <property type="entry name" value="MFS"/>
    <property type="match status" value="1"/>
</dbReference>
<accession>A0ABV2KLI0</accession>
<dbReference type="EMBL" id="JBEPMN010000003">
    <property type="protein sequence ID" value="MET3660949.1"/>
    <property type="molecule type" value="Genomic_DNA"/>
</dbReference>
<evidence type="ECO:0000256" key="5">
    <source>
        <dbReference type="ARBA" id="ARBA00022692"/>
    </source>
</evidence>
<dbReference type="SUPFAM" id="SSF103473">
    <property type="entry name" value="MFS general substrate transporter"/>
    <property type="match status" value="1"/>
</dbReference>
<feature type="transmembrane region" description="Helical" evidence="9">
    <location>
        <begin position="139"/>
        <end position="161"/>
    </location>
</feature>
<dbReference type="RefSeq" id="WP_354150838.1">
    <property type="nucleotide sequence ID" value="NZ_JBEPMN010000003.1"/>
</dbReference>
<dbReference type="Pfam" id="PF07690">
    <property type="entry name" value="MFS_1"/>
    <property type="match status" value="1"/>
</dbReference>
<dbReference type="CDD" id="cd17388">
    <property type="entry name" value="MFS_TetA"/>
    <property type="match status" value="1"/>
</dbReference>
<dbReference type="Gene3D" id="1.20.1250.20">
    <property type="entry name" value="MFS general substrate transporter like domains"/>
    <property type="match status" value="1"/>
</dbReference>
<feature type="compositionally biased region" description="Basic residues" evidence="8">
    <location>
        <begin position="443"/>
        <end position="453"/>
    </location>
</feature>
<feature type="transmembrane region" description="Helical" evidence="9">
    <location>
        <begin position="381"/>
        <end position="398"/>
    </location>
</feature>
<comment type="subcellular location">
    <subcellularLocation>
        <location evidence="2">Membrane</location>
        <topology evidence="2">Multi-pass membrane protein</topology>
    </subcellularLocation>
</comment>
<keyword evidence="4" id="KW-0813">Transport</keyword>
<dbReference type="InterPro" id="IPR005829">
    <property type="entry name" value="Sugar_transporter_CS"/>
</dbReference>
<dbReference type="InterPro" id="IPR001958">
    <property type="entry name" value="Tet-R_TetA/multi-R_MdtG-like"/>
</dbReference>
<evidence type="ECO:0000313" key="11">
    <source>
        <dbReference type="EMBL" id="MET3660949.1"/>
    </source>
</evidence>
<dbReference type="PANTHER" id="PTHR23504:SF15">
    <property type="entry name" value="MAJOR FACILITATOR SUPERFAMILY (MFS) PROFILE DOMAIN-CONTAINING PROTEIN"/>
    <property type="match status" value="1"/>
</dbReference>
<evidence type="ECO:0000256" key="4">
    <source>
        <dbReference type="ARBA" id="ARBA00022448"/>
    </source>
</evidence>
<dbReference type="InterPro" id="IPR020846">
    <property type="entry name" value="MFS_dom"/>
</dbReference>
<evidence type="ECO:0000256" key="2">
    <source>
        <dbReference type="ARBA" id="ARBA00004141"/>
    </source>
</evidence>
<evidence type="ECO:0000259" key="10">
    <source>
        <dbReference type="PROSITE" id="PS50850"/>
    </source>
</evidence>
<evidence type="ECO:0000256" key="9">
    <source>
        <dbReference type="SAM" id="Phobius"/>
    </source>
</evidence>
<dbReference type="PANTHER" id="PTHR23504">
    <property type="entry name" value="MAJOR FACILITATOR SUPERFAMILY DOMAIN-CONTAINING PROTEIN 10"/>
    <property type="match status" value="1"/>
</dbReference>
<organism evidence="11 12">
    <name type="scientific">Aquamicrobium ahrensii</name>
    <dbReference type="NCBI Taxonomy" id="469551"/>
    <lineage>
        <taxon>Bacteria</taxon>
        <taxon>Pseudomonadati</taxon>
        <taxon>Pseudomonadota</taxon>
        <taxon>Alphaproteobacteria</taxon>
        <taxon>Hyphomicrobiales</taxon>
        <taxon>Phyllobacteriaceae</taxon>
        <taxon>Aquamicrobium</taxon>
    </lineage>
</organism>
<dbReference type="InterPro" id="IPR011701">
    <property type="entry name" value="MFS"/>
</dbReference>
<dbReference type="Proteomes" id="UP001549143">
    <property type="component" value="Unassembled WGS sequence"/>
</dbReference>
<feature type="domain" description="Major facilitator superfamily (MFS) profile" evidence="10">
    <location>
        <begin position="10"/>
        <end position="405"/>
    </location>
</feature>
<evidence type="ECO:0000256" key="8">
    <source>
        <dbReference type="SAM" id="MobiDB-lite"/>
    </source>
</evidence>
<feature type="transmembrane region" description="Helical" evidence="9">
    <location>
        <begin position="255"/>
        <end position="274"/>
    </location>
</feature>
<keyword evidence="5 9" id="KW-0812">Transmembrane</keyword>
<keyword evidence="7 9" id="KW-0472">Membrane</keyword>
<dbReference type="PROSITE" id="PS00216">
    <property type="entry name" value="SUGAR_TRANSPORT_1"/>
    <property type="match status" value="1"/>
</dbReference>
<gene>
    <name evidence="11" type="ORF">ABID44_001264</name>
</gene>
<feature type="transmembrane region" description="Helical" evidence="9">
    <location>
        <begin position="12"/>
        <end position="32"/>
    </location>
</feature>
<dbReference type="PRINTS" id="PR01035">
    <property type="entry name" value="TCRTETA"/>
</dbReference>
<dbReference type="InterPro" id="IPR036259">
    <property type="entry name" value="MFS_trans_sf"/>
</dbReference>
<evidence type="ECO:0000313" key="12">
    <source>
        <dbReference type="Proteomes" id="UP001549143"/>
    </source>
</evidence>
<feature type="transmembrane region" description="Helical" evidence="9">
    <location>
        <begin position="81"/>
        <end position="100"/>
    </location>
</feature>
<evidence type="ECO:0000256" key="7">
    <source>
        <dbReference type="ARBA" id="ARBA00023136"/>
    </source>
</evidence>
<comment type="similarity">
    <text evidence="3">Belongs to the major facilitator superfamily. TCR/Tet family.</text>
</comment>
<name>A0ABV2KLI0_9HYPH</name>
<proteinExistence type="inferred from homology"/>
<comment type="caution">
    <text evidence="11">The sequence shown here is derived from an EMBL/GenBank/DDBJ whole genome shotgun (WGS) entry which is preliminary data.</text>
</comment>
<feature type="transmembrane region" description="Helical" evidence="9">
    <location>
        <begin position="106"/>
        <end position="127"/>
    </location>
</feature>